<dbReference type="InterPro" id="IPR030400">
    <property type="entry name" value="Sedolisin_dom"/>
</dbReference>
<keyword evidence="7 15" id="KW-0479">Metal-binding</keyword>
<evidence type="ECO:0000256" key="12">
    <source>
        <dbReference type="ARBA" id="ARBA00023026"/>
    </source>
</evidence>
<evidence type="ECO:0000256" key="16">
    <source>
        <dbReference type="SAM" id="SignalP"/>
    </source>
</evidence>
<feature type="domain" description="Peptidase S53" evidence="17">
    <location>
        <begin position="223"/>
        <end position="622"/>
    </location>
</feature>
<keyword evidence="14" id="KW-0325">Glycoprotein</keyword>
<dbReference type="FunFam" id="3.40.50.200:FF:000015">
    <property type="entry name" value="Tripeptidyl peptidase A"/>
    <property type="match status" value="1"/>
</dbReference>
<dbReference type="EMBL" id="JANKHO010000066">
    <property type="protein sequence ID" value="KAJ3516146.1"/>
    <property type="molecule type" value="Genomic_DNA"/>
</dbReference>
<dbReference type="GO" id="GO:0046872">
    <property type="term" value="F:metal ion binding"/>
    <property type="evidence" value="ECO:0007669"/>
    <property type="project" value="UniProtKB-UniRule"/>
</dbReference>
<evidence type="ECO:0000256" key="9">
    <source>
        <dbReference type="ARBA" id="ARBA00022801"/>
    </source>
</evidence>
<keyword evidence="5" id="KW-0964">Secreted</keyword>
<evidence type="ECO:0000256" key="2">
    <source>
        <dbReference type="ARBA" id="ARBA00002451"/>
    </source>
</evidence>
<dbReference type="SMART" id="SM00944">
    <property type="entry name" value="Pro-kuma_activ"/>
    <property type="match status" value="1"/>
</dbReference>
<dbReference type="PROSITE" id="PS51695">
    <property type="entry name" value="SEDOLISIN"/>
    <property type="match status" value="1"/>
</dbReference>
<feature type="active site" description="Charge relay system" evidence="15">
    <location>
        <position position="539"/>
    </location>
</feature>
<accession>A0A9W8N0B3</accession>
<evidence type="ECO:0000256" key="11">
    <source>
        <dbReference type="ARBA" id="ARBA00022837"/>
    </source>
</evidence>
<evidence type="ECO:0000256" key="3">
    <source>
        <dbReference type="ARBA" id="ARBA00004239"/>
    </source>
</evidence>
<keyword evidence="8 16" id="KW-0732">Signal</keyword>
<evidence type="ECO:0000256" key="1">
    <source>
        <dbReference type="ARBA" id="ARBA00001910"/>
    </source>
</evidence>
<evidence type="ECO:0000256" key="10">
    <source>
        <dbReference type="ARBA" id="ARBA00022825"/>
    </source>
</evidence>
<dbReference type="SUPFAM" id="SSF54897">
    <property type="entry name" value="Protease propeptides/inhibitors"/>
    <property type="match status" value="1"/>
</dbReference>
<evidence type="ECO:0000256" key="7">
    <source>
        <dbReference type="ARBA" id="ARBA00022723"/>
    </source>
</evidence>
<keyword evidence="6 15" id="KW-0645">Protease</keyword>
<feature type="chain" id="PRO_5040892644" description="tripeptidyl-peptidase II" evidence="16">
    <location>
        <begin position="20"/>
        <end position="625"/>
    </location>
</feature>
<proteinExistence type="predicted"/>
<feature type="binding site" evidence="15">
    <location>
        <position position="581"/>
    </location>
    <ligand>
        <name>Ca(2+)</name>
        <dbReference type="ChEBI" id="CHEBI:29108"/>
    </ligand>
</feature>
<dbReference type="AlphaFoldDB" id="A0A9W8N0B3"/>
<feature type="active site" description="Charge relay system" evidence="15">
    <location>
        <position position="299"/>
    </location>
</feature>
<evidence type="ECO:0000256" key="8">
    <source>
        <dbReference type="ARBA" id="ARBA00022729"/>
    </source>
</evidence>
<dbReference type="Pfam" id="PF09286">
    <property type="entry name" value="Pro-kuma_activ"/>
    <property type="match status" value="1"/>
</dbReference>
<evidence type="ECO:0000259" key="17">
    <source>
        <dbReference type="PROSITE" id="PS51695"/>
    </source>
</evidence>
<evidence type="ECO:0000256" key="6">
    <source>
        <dbReference type="ARBA" id="ARBA00022670"/>
    </source>
</evidence>
<dbReference type="Gene3D" id="3.40.50.200">
    <property type="entry name" value="Peptidase S8/S53 domain"/>
    <property type="match status" value="1"/>
</dbReference>
<organism evidence="18 19">
    <name type="scientific">Agrocybe chaxingu</name>
    <dbReference type="NCBI Taxonomy" id="84603"/>
    <lineage>
        <taxon>Eukaryota</taxon>
        <taxon>Fungi</taxon>
        <taxon>Dikarya</taxon>
        <taxon>Basidiomycota</taxon>
        <taxon>Agaricomycotina</taxon>
        <taxon>Agaricomycetes</taxon>
        <taxon>Agaricomycetidae</taxon>
        <taxon>Agaricales</taxon>
        <taxon>Agaricineae</taxon>
        <taxon>Strophariaceae</taxon>
        <taxon>Agrocybe</taxon>
    </lineage>
</organism>
<dbReference type="InterPro" id="IPR015366">
    <property type="entry name" value="S53_propep"/>
</dbReference>
<comment type="subcellular location">
    <subcellularLocation>
        <location evidence="3">Secreted</location>
        <location evidence="3">Extracellular space</location>
    </subcellularLocation>
</comment>
<keyword evidence="12" id="KW-0843">Virulence</keyword>
<dbReference type="InterPro" id="IPR050819">
    <property type="entry name" value="Tripeptidyl-peptidase_I"/>
</dbReference>
<reference evidence="18" key="1">
    <citation type="submission" date="2022-07" db="EMBL/GenBank/DDBJ databases">
        <title>Genome Sequence of Agrocybe chaxingu.</title>
        <authorList>
            <person name="Buettner E."/>
        </authorList>
    </citation>
    <scope>NUCLEOTIDE SEQUENCE</scope>
    <source>
        <strain evidence="18">MP-N11</strain>
    </source>
</reference>
<comment type="function">
    <text evidence="2">Secreted tripeptidyl-peptidase which degrades proteins at acidic pHs and is involved in virulence.</text>
</comment>
<sequence length="625" mass="68165">MQLFKLVALLPFIAPLALAASSKDCAYKTKEEVHAPHGWIKHSKPSPDHKVSLRIGLPQPNFGILEQHLYEVSDPDHERYGQHLSKEEVEELVAPHQESLDSVGEWLSAFGFKEEDVTRSPAKDWVSITVPVSLAEKMLDTTYHVWKHVGSGESLVRTTNYRLPSNLHEHVDVVQPTTSFGRFQPFKSTVVPFDEEPEPLVNSLVEAESFGSDVTVDPSCNSTITISCLQQLYNAVGYVASNNTKNSIGITGYLEQFANIQDLQTFYAEQRPDAVNSTFKFFSIDGGLNNQTLSEAGVEANLDVQFAFGLSHPIPAIFYSTGGRPPFNPDQTTPTNTNEPYQAWLDFVLTQKNPPLVVSTSYGEPEQTGKVTKFWADKSTEALFSVPESYARRVCASIAQLGARGVSVIFSSGDGGVGDGNPNPATQQCITNDGRNVTRFLPTFPASCPFATSVGGTEHIDPEVAVSRFFSGGGFSDYQQFLRPAYQQAATRKFLSTLPDGLYKDLYNPAGRGFPDVSAQGDRYRIWYQNRPILIGGTSASSPAFAGLVALLNDARFKAKKGPLGFLNPLLYSKGASTFNDVTGGRNPGCGTLGFNATEGWDPVTGLGTPNFGKLKDIVTSRFAL</sequence>
<dbReference type="PROSITE" id="PS00138">
    <property type="entry name" value="SUBTILASE_SER"/>
    <property type="match status" value="1"/>
</dbReference>
<evidence type="ECO:0000256" key="15">
    <source>
        <dbReference type="PROSITE-ProRule" id="PRU01032"/>
    </source>
</evidence>
<dbReference type="CDD" id="cd04056">
    <property type="entry name" value="Peptidases_S53"/>
    <property type="match status" value="1"/>
</dbReference>
<protein>
    <recommendedName>
        <fullName evidence="4">tripeptidyl-peptidase II</fullName>
        <ecNumber evidence="4">3.4.14.10</ecNumber>
    </recommendedName>
</protein>
<dbReference type="GO" id="GO:0004252">
    <property type="term" value="F:serine-type endopeptidase activity"/>
    <property type="evidence" value="ECO:0007669"/>
    <property type="project" value="UniProtKB-UniRule"/>
</dbReference>
<evidence type="ECO:0000313" key="18">
    <source>
        <dbReference type="EMBL" id="KAJ3516146.1"/>
    </source>
</evidence>
<keyword evidence="13" id="KW-0865">Zymogen</keyword>
<evidence type="ECO:0000256" key="5">
    <source>
        <dbReference type="ARBA" id="ARBA00022525"/>
    </source>
</evidence>
<evidence type="ECO:0000313" key="19">
    <source>
        <dbReference type="Proteomes" id="UP001148786"/>
    </source>
</evidence>
<comment type="caution">
    <text evidence="18">The sequence shown here is derived from an EMBL/GenBank/DDBJ whole genome shotgun (WGS) entry which is preliminary data.</text>
</comment>
<keyword evidence="11 15" id="KW-0106">Calcium</keyword>
<dbReference type="SUPFAM" id="SSF52743">
    <property type="entry name" value="Subtilisin-like"/>
    <property type="match status" value="1"/>
</dbReference>
<dbReference type="PANTHER" id="PTHR14218:SF15">
    <property type="entry name" value="TRIPEPTIDYL-PEPTIDASE 1"/>
    <property type="match status" value="1"/>
</dbReference>
<feature type="active site" description="Charge relay system" evidence="15">
    <location>
        <position position="303"/>
    </location>
</feature>
<keyword evidence="19" id="KW-1185">Reference proteome</keyword>
<dbReference type="GO" id="GO:0008240">
    <property type="term" value="F:tripeptidyl-peptidase activity"/>
    <property type="evidence" value="ECO:0007669"/>
    <property type="project" value="UniProtKB-EC"/>
</dbReference>
<feature type="signal peptide" evidence="16">
    <location>
        <begin position="1"/>
        <end position="19"/>
    </location>
</feature>
<evidence type="ECO:0000256" key="4">
    <source>
        <dbReference type="ARBA" id="ARBA00012462"/>
    </source>
</evidence>
<dbReference type="InterPro" id="IPR036852">
    <property type="entry name" value="Peptidase_S8/S53_dom_sf"/>
</dbReference>
<comment type="catalytic activity">
    <reaction evidence="1">
        <text>Release of an N-terminal tripeptide from a polypeptide.</text>
        <dbReference type="EC" id="3.4.14.10"/>
    </reaction>
</comment>
<evidence type="ECO:0000256" key="14">
    <source>
        <dbReference type="ARBA" id="ARBA00023180"/>
    </source>
</evidence>
<dbReference type="GO" id="GO:0005576">
    <property type="term" value="C:extracellular region"/>
    <property type="evidence" value="ECO:0007669"/>
    <property type="project" value="UniProtKB-SubCell"/>
</dbReference>
<name>A0A9W8N0B3_9AGAR</name>
<evidence type="ECO:0000256" key="13">
    <source>
        <dbReference type="ARBA" id="ARBA00023145"/>
    </source>
</evidence>
<dbReference type="InterPro" id="IPR023828">
    <property type="entry name" value="Peptidase_S8_Ser-AS"/>
</dbReference>
<keyword evidence="9 15" id="KW-0378">Hydrolase</keyword>
<comment type="cofactor">
    <cofactor evidence="15">
        <name>Ca(2+)</name>
        <dbReference type="ChEBI" id="CHEBI:29108"/>
    </cofactor>
    <text evidence="15">Binds 1 Ca(2+) ion per subunit.</text>
</comment>
<dbReference type="CDD" id="cd11377">
    <property type="entry name" value="Pro-peptidase_S53"/>
    <property type="match status" value="1"/>
</dbReference>
<feature type="binding site" evidence="15">
    <location>
        <position position="582"/>
    </location>
    <ligand>
        <name>Ca(2+)</name>
        <dbReference type="ChEBI" id="CHEBI:29108"/>
    </ligand>
</feature>
<dbReference type="GO" id="GO:0006508">
    <property type="term" value="P:proteolysis"/>
    <property type="evidence" value="ECO:0007669"/>
    <property type="project" value="UniProtKB-KW"/>
</dbReference>
<dbReference type="Proteomes" id="UP001148786">
    <property type="component" value="Unassembled WGS sequence"/>
</dbReference>
<dbReference type="PANTHER" id="PTHR14218">
    <property type="entry name" value="PROTEASE S8 TRIPEPTIDYL PEPTIDASE I CLN2"/>
    <property type="match status" value="1"/>
</dbReference>
<keyword evidence="10 15" id="KW-0720">Serine protease</keyword>
<dbReference type="EC" id="3.4.14.10" evidence="4"/>
<feature type="binding site" evidence="15">
    <location>
        <position position="602"/>
    </location>
    <ligand>
        <name>Ca(2+)</name>
        <dbReference type="ChEBI" id="CHEBI:29108"/>
    </ligand>
</feature>
<dbReference type="OrthoDB" id="409122at2759"/>
<gene>
    <name evidence="18" type="ORF">NLJ89_g1306</name>
</gene>
<feature type="binding site" evidence="15">
    <location>
        <position position="600"/>
    </location>
    <ligand>
        <name>Ca(2+)</name>
        <dbReference type="ChEBI" id="CHEBI:29108"/>
    </ligand>
</feature>